<organism evidence="2">
    <name type="scientific">hydrothermal vent metagenome</name>
    <dbReference type="NCBI Taxonomy" id="652676"/>
    <lineage>
        <taxon>unclassified sequences</taxon>
        <taxon>metagenomes</taxon>
        <taxon>ecological metagenomes</taxon>
    </lineage>
</organism>
<dbReference type="InterPro" id="IPR002734">
    <property type="entry name" value="RibDG_C"/>
</dbReference>
<dbReference type="Gene3D" id="3.40.430.10">
    <property type="entry name" value="Dihydrofolate Reductase, subunit A"/>
    <property type="match status" value="1"/>
</dbReference>
<sequence>MTIQQLFPTNGKRPLQNLYLSHNLRQYAAQNKRPFVYANFVSSVDARIAIPHPSRPGMMVPQTIANARDWRLFQELAAQADLIISSGRYLRDWADGRAQEILRVDDPAFADLRQWRKAQGLAPQPDLAIISSSLNFPIPATLTENGRRVIIFTTAKPDPARVAEIEAQVGNLYVVGEKSVSGGQLVQKMVDLGYQTVYSAAGPRILHLLLAENVLNRLYLTQVSRLLGGSPFSSILEGDLLETAVNLKLHTMYYDPEAIQEVGQLLLAYNVSNKP</sequence>
<dbReference type="EC" id="1.1.1.302" evidence="2"/>
<dbReference type="AlphaFoldDB" id="A0A3B0VZW8"/>
<reference evidence="2" key="1">
    <citation type="submission" date="2018-06" db="EMBL/GenBank/DDBJ databases">
        <authorList>
            <person name="Zhirakovskaya E."/>
        </authorList>
    </citation>
    <scope>NUCLEOTIDE SEQUENCE</scope>
</reference>
<dbReference type="Pfam" id="PF01872">
    <property type="entry name" value="RibD_C"/>
    <property type="match status" value="1"/>
</dbReference>
<dbReference type="SUPFAM" id="SSF53597">
    <property type="entry name" value="Dihydrofolate reductase-like"/>
    <property type="match status" value="1"/>
</dbReference>
<evidence type="ECO:0000313" key="2">
    <source>
        <dbReference type="EMBL" id="VAW42539.1"/>
    </source>
</evidence>
<dbReference type="EMBL" id="UOEU01000930">
    <property type="protein sequence ID" value="VAW42539.1"/>
    <property type="molecule type" value="Genomic_DNA"/>
</dbReference>
<name>A0A3B0VZW8_9ZZZZ</name>
<feature type="domain" description="Bacterial bifunctional deaminase-reductase C-terminal" evidence="1">
    <location>
        <begin position="34"/>
        <end position="252"/>
    </location>
</feature>
<gene>
    <name evidence="2" type="ORF">MNBD_CHLOROFLEXI01-1468</name>
</gene>
<dbReference type="InterPro" id="IPR024072">
    <property type="entry name" value="DHFR-like_dom_sf"/>
</dbReference>
<dbReference type="GO" id="GO:0008703">
    <property type="term" value="F:5-amino-6-(5-phosphoribosylamino)uracil reductase activity"/>
    <property type="evidence" value="ECO:0007669"/>
    <property type="project" value="InterPro"/>
</dbReference>
<proteinExistence type="predicted"/>
<evidence type="ECO:0000259" key="1">
    <source>
        <dbReference type="Pfam" id="PF01872"/>
    </source>
</evidence>
<accession>A0A3B0VZW8</accession>
<keyword evidence="2" id="KW-0560">Oxidoreductase</keyword>
<dbReference type="GO" id="GO:0009231">
    <property type="term" value="P:riboflavin biosynthetic process"/>
    <property type="evidence" value="ECO:0007669"/>
    <property type="project" value="InterPro"/>
</dbReference>
<protein>
    <submittedName>
        <fullName evidence="2">2,5-diamino-6-ribosylamino-pyrimidinone 5-phosphate reductase homolog</fullName>
        <ecNumber evidence="2">1.1.1.302</ecNumber>
    </submittedName>
</protein>